<dbReference type="Proteomes" id="UP000280008">
    <property type="component" value="Unassembled WGS sequence"/>
</dbReference>
<organism evidence="1 2">
    <name type="scientific">Frondihabitans australicus</name>
    <dbReference type="NCBI Taxonomy" id="386892"/>
    <lineage>
        <taxon>Bacteria</taxon>
        <taxon>Bacillati</taxon>
        <taxon>Actinomycetota</taxon>
        <taxon>Actinomycetes</taxon>
        <taxon>Micrococcales</taxon>
        <taxon>Microbacteriaceae</taxon>
        <taxon>Frondihabitans</taxon>
    </lineage>
</organism>
<dbReference type="EMBL" id="RBKS01000001">
    <property type="protein sequence ID" value="RKR75752.1"/>
    <property type="molecule type" value="Genomic_DNA"/>
</dbReference>
<accession>A0A495II87</accession>
<sequence length="44" mass="4667">MSIHSEPLSAEQLTSAERDLVAELSATVARLFSVGHDGREATAL</sequence>
<proteinExistence type="predicted"/>
<gene>
    <name evidence="1" type="ORF">C8E83_2907</name>
</gene>
<name>A0A495II87_9MICO</name>
<dbReference type="RefSeq" id="WP_281270818.1">
    <property type="nucleotide sequence ID" value="NZ_RBKS01000001.1"/>
</dbReference>
<evidence type="ECO:0000313" key="2">
    <source>
        <dbReference type="Proteomes" id="UP000280008"/>
    </source>
</evidence>
<dbReference type="AlphaFoldDB" id="A0A495II87"/>
<protein>
    <submittedName>
        <fullName evidence="1">Uncharacterized protein</fullName>
    </submittedName>
</protein>
<evidence type="ECO:0000313" key="1">
    <source>
        <dbReference type="EMBL" id="RKR75752.1"/>
    </source>
</evidence>
<comment type="caution">
    <text evidence="1">The sequence shown here is derived from an EMBL/GenBank/DDBJ whole genome shotgun (WGS) entry which is preliminary data.</text>
</comment>
<keyword evidence="2" id="KW-1185">Reference proteome</keyword>
<reference evidence="1 2" key="1">
    <citation type="submission" date="2018-10" db="EMBL/GenBank/DDBJ databases">
        <title>Sequencing the genomes of 1000 actinobacteria strains.</title>
        <authorList>
            <person name="Klenk H.-P."/>
        </authorList>
    </citation>
    <scope>NUCLEOTIDE SEQUENCE [LARGE SCALE GENOMIC DNA]</scope>
    <source>
        <strain evidence="1 2">DSM 17894</strain>
    </source>
</reference>